<dbReference type="EMBL" id="CAMXCT030003700">
    <property type="protein sequence ID" value="CAL4793128.1"/>
    <property type="molecule type" value="Genomic_DNA"/>
</dbReference>
<dbReference type="EMBL" id="CAMXCT010003700">
    <property type="protein sequence ID" value="CAI4005816.1"/>
    <property type="molecule type" value="Genomic_DNA"/>
</dbReference>
<accession>A0A9P1GCK6</accession>
<dbReference type="EMBL" id="CAMXCT020003700">
    <property type="protein sequence ID" value="CAL1159191.1"/>
    <property type="molecule type" value="Genomic_DNA"/>
</dbReference>
<proteinExistence type="predicted"/>
<dbReference type="Proteomes" id="UP001152797">
    <property type="component" value="Unassembled WGS sequence"/>
</dbReference>
<comment type="caution">
    <text evidence="1">The sequence shown here is derived from an EMBL/GenBank/DDBJ whole genome shotgun (WGS) entry which is preliminary data.</text>
</comment>
<dbReference type="OrthoDB" id="10331081at2759"/>
<evidence type="ECO:0000313" key="3">
    <source>
        <dbReference type="Proteomes" id="UP001152797"/>
    </source>
</evidence>
<feature type="non-terminal residue" evidence="1">
    <location>
        <position position="109"/>
    </location>
</feature>
<evidence type="ECO:0000313" key="2">
    <source>
        <dbReference type="EMBL" id="CAL4793128.1"/>
    </source>
</evidence>
<organism evidence="1">
    <name type="scientific">Cladocopium goreaui</name>
    <dbReference type="NCBI Taxonomy" id="2562237"/>
    <lineage>
        <taxon>Eukaryota</taxon>
        <taxon>Sar</taxon>
        <taxon>Alveolata</taxon>
        <taxon>Dinophyceae</taxon>
        <taxon>Suessiales</taxon>
        <taxon>Symbiodiniaceae</taxon>
        <taxon>Cladocopium</taxon>
    </lineage>
</organism>
<dbReference type="AlphaFoldDB" id="A0A9P1GCK6"/>
<keyword evidence="3" id="KW-1185">Reference proteome</keyword>
<evidence type="ECO:0000313" key="1">
    <source>
        <dbReference type="EMBL" id="CAI4005816.1"/>
    </source>
</evidence>
<gene>
    <name evidence="1" type="ORF">C1SCF055_LOCUS31507</name>
</gene>
<sequence length="109" mass="11871">MRGLQDFRFCSLIERLTALQRLTPAAATGHRGALAAQAHALLDRRKVVRECALDSLWEAAGNQRPEPGGAVHAQLQDVLPPEDAGYQMESRRAAADALMRLGPRGDETL</sequence>
<name>A0A9P1GCK6_9DINO</name>
<reference evidence="1" key="1">
    <citation type="submission" date="2022-10" db="EMBL/GenBank/DDBJ databases">
        <authorList>
            <person name="Chen Y."/>
            <person name="Dougan E. K."/>
            <person name="Chan C."/>
            <person name="Rhodes N."/>
            <person name="Thang M."/>
        </authorList>
    </citation>
    <scope>NUCLEOTIDE SEQUENCE</scope>
</reference>
<protein>
    <submittedName>
        <fullName evidence="1">Uncharacterized protein</fullName>
    </submittedName>
</protein>
<reference evidence="2 3" key="2">
    <citation type="submission" date="2024-05" db="EMBL/GenBank/DDBJ databases">
        <authorList>
            <person name="Chen Y."/>
            <person name="Shah S."/>
            <person name="Dougan E. K."/>
            <person name="Thang M."/>
            <person name="Chan C."/>
        </authorList>
    </citation>
    <scope>NUCLEOTIDE SEQUENCE [LARGE SCALE GENOMIC DNA]</scope>
</reference>